<dbReference type="InterPro" id="IPR005665">
    <property type="entry name" value="SecF_bac"/>
</dbReference>
<evidence type="ECO:0000313" key="13">
    <source>
        <dbReference type="Proteomes" id="UP000228809"/>
    </source>
</evidence>
<dbReference type="InterPro" id="IPR048634">
    <property type="entry name" value="SecD_SecF_C"/>
</dbReference>
<evidence type="ECO:0000256" key="8">
    <source>
        <dbReference type="ARBA" id="ARBA00023010"/>
    </source>
</evidence>
<keyword evidence="6 10" id="KW-0653">Protein transport</keyword>
<proteinExistence type="inferred from homology"/>
<keyword evidence="5 10" id="KW-0812">Transmembrane</keyword>
<evidence type="ECO:0000256" key="1">
    <source>
        <dbReference type="ARBA" id="ARBA00004651"/>
    </source>
</evidence>
<reference evidence="13" key="1">
    <citation type="submission" date="2017-09" db="EMBL/GenBank/DDBJ databases">
        <title>Depth-based differentiation of microbial function through sediment-hosted aquifers and enrichment of novel symbionts in the deep terrestrial subsurface.</title>
        <authorList>
            <person name="Probst A.J."/>
            <person name="Ladd B."/>
            <person name="Jarett J.K."/>
            <person name="Geller-Mcgrath D.E."/>
            <person name="Sieber C.M.K."/>
            <person name="Emerson J.B."/>
            <person name="Anantharaman K."/>
            <person name="Thomas B.C."/>
            <person name="Malmstrom R."/>
            <person name="Stieglmeier M."/>
            <person name="Klingl A."/>
            <person name="Woyke T."/>
            <person name="Ryan C.M."/>
            <person name="Banfield J.F."/>
        </authorList>
    </citation>
    <scope>NUCLEOTIDE SEQUENCE [LARGE SCALE GENOMIC DNA]</scope>
</reference>
<dbReference type="PANTHER" id="PTHR30081">
    <property type="entry name" value="PROTEIN-EXPORT MEMBRANE PROTEIN SEC"/>
    <property type="match status" value="1"/>
</dbReference>
<dbReference type="Pfam" id="PF07549">
    <property type="entry name" value="Sec_GG"/>
    <property type="match status" value="1"/>
</dbReference>
<name>A0A2M6WDS1_9BACT</name>
<comment type="similarity">
    <text evidence="10">Belongs to the SecD/SecF family. SecF subfamily.</text>
</comment>
<dbReference type="EMBL" id="PFBJ01000018">
    <property type="protein sequence ID" value="PIT90947.1"/>
    <property type="molecule type" value="Genomic_DNA"/>
</dbReference>
<feature type="transmembrane region" description="Helical" evidence="10">
    <location>
        <begin position="125"/>
        <end position="144"/>
    </location>
</feature>
<comment type="subunit">
    <text evidence="10">Forms a complex with SecD. Part of the essential Sec protein translocation apparatus which comprises SecA, SecYEG and auxiliary proteins SecDF. Other proteins may also be involved.</text>
</comment>
<feature type="transmembrane region" description="Helical" evidence="10">
    <location>
        <begin position="9"/>
        <end position="34"/>
    </location>
</feature>
<evidence type="ECO:0000256" key="6">
    <source>
        <dbReference type="ARBA" id="ARBA00022927"/>
    </source>
</evidence>
<dbReference type="InterPro" id="IPR000731">
    <property type="entry name" value="SSD"/>
</dbReference>
<evidence type="ECO:0000259" key="11">
    <source>
        <dbReference type="PROSITE" id="PS50156"/>
    </source>
</evidence>
<gene>
    <name evidence="10 12" type="primary">secF</name>
    <name evidence="12" type="ORF">COU17_03260</name>
</gene>
<comment type="subcellular location">
    <subcellularLocation>
        <location evidence="1 10">Cell membrane</location>
        <topology evidence="1 10">Multi-pass membrane protein</topology>
    </subcellularLocation>
</comment>
<accession>A0A2M6WDS1</accession>
<organism evidence="12 13">
    <name type="scientific">Candidatus Kaiserbacteria bacterium CG10_big_fil_rev_8_21_14_0_10_49_17</name>
    <dbReference type="NCBI Taxonomy" id="1974609"/>
    <lineage>
        <taxon>Bacteria</taxon>
        <taxon>Candidatus Kaiseribacteriota</taxon>
    </lineage>
</organism>
<evidence type="ECO:0000256" key="5">
    <source>
        <dbReference type="ARBA" id="ARBA00022692"/>
    </source>
</evidence>
<dbReference type="GO" id="GO:0006605">
    <property type="term" value="P:protein targeting"/>
    <property type="evidence" value="ECO:0007669"/>
    <property type="project" value="UniProtKB-UniRule"/>
</dbReference>
<keyword evidence="9 10" id="KW-0472">Membrane</keyword>
<keyword evidence="3 10" id="KW-1003">Cell membrane</keyword>
<dbReference type="Pfam" id="PF02355">
    <property type="entry name" value="SecD_SecF_C"/>
    <property type="match status" value="1"/>
</dbReference>
<dbReference type="InterPro" id="IPR022646">
    <property type="entry name" value="SecD/SecF_CS"/>
</dbReference>
<dbReference type="Gene3D" id="1.20.1640.10">
    <property type="entry name" value="Multidrug efflux transporter AcrB transmembrane domain"/>
    <property type="match status" value="1"/>
</dbReference>
<keyword evidence="7 10" id="KW-1133">Transmembrane helix</keyword>
<dbReference type="AlphaFoldDB" id="A0A2M6WDS1"/>
<feature type="transmembrane region" description="Helical" evidence="10">
    <location>
        <begin position="244"/>
        <end position="262"/>
    </location>
</feature>
<evidence type="ECO:0000256" key="3">
    <source>
        <dbReference type="ARBA" id="ARBA00022475"/>
    </source>
</evidence>
<protein>
    <recommendedName>
        <fullName evidence="10">Protein-export membrane protein SecF</fullName>
    </recommendedName>
</protein>
<feature type="transmembrane region" description="Helical" evidence="10">
    <location>
        <begin position="156"/>
        <end position="182"/>
    </location>
</feature>
<dbReference type="Proteomes" id="UP000228809">
    <property type="component" value="Unassembled WGS sequence"/>
</dbReference>
<feature type="transmembrane region" description="Helical" evidence="10">
    <location>
        <begin position="268"/>
        <end position="292"/>
    </location>
</feature>
<comment type="caution">
    <text evidence="12">The sequence shown here is derived from an EMBL/GenBank/DDBJ whole genome shotgun (WGS) entry which is preliminary data.</text>
</comment>
<evidence type="ECO:0000313" key="12">
    <source>
        <dbReference type="EMBL" id="PIT90947.1"/>
    </source>
</evidence>
<dbReference type="GO" id="GO:0005886">
    <property type="term" value="C:plasma membrane"/>
    <property type="evidence" value="ECO:0007669"/>
    <property type="project" value="UniProtKB-SubCell"/>
</dbReference>
<dbReference type="GO" id="GO:0043952">
    <property type="term" value="P:protein transport by the Sec complex"/>
    <property type="evidence" value="ECO:0007669"/>
    <property type="project" value="UniProtKB-UniRule"/>
</dbReference>
<dbReference type="InterPro" id="IPR022813">
    <property type="entry name" value="SecD/SecF_arch_bac"/>
</dbReference>
<evidence type="ECO:0000256" key="4">
    <source>
        <dbReference type="ARBA" id="ARBA00022519"/>
    </source>
</evidence>
<keyword evidence="4" id="KW-0997">Cell inner membrane</keyword>
<keyword evidence="2 10" id="KW-0813">Transport</keyword>
<feature type="domain" description="SSD" evidence="11">
    <location>
        <begin position="125"/>
        <end position="293"/>
    </location>
</feature>
<dbReference type="GO" id="GO:0015450">
    <property type="term" value="F:protein-transporting ATPase activity"/>
    <property type="evidence" value="ECO:0007669"/>
    <property type="project" value="InterPro"/>
</dbReference>
<dbReference type="HAMAP" id="MF_01464_B">
    <property type="entry name" value="SecF_B"/>
    <property type="match status" value="1"/>
</dbReference>
<dbReference type="SUPFAM" id="SSF82866">
    <property type="entry name" value="Multidrug efflux transporter AcrB transmembrane domain"/>
    <property type="match status" value="1"/>
</dbReference>
<keyword evidence="8 10" id="KW-0811">Translocation</keyword>
<evidence type="ECO:0000256" key="7">
    <source>
        <dbReference type="ARBA" id="ARBA00022989"/>
    </source>
</evidence>
<sequence>MLVVKYRRIFYVITTVLVVASIASISVFGLTFGIDFTGGTIMDLSYPNGRPAKVEVSERLHNFNIGNFSLRESGENGFILRTRELQESERQGILEVVTLNEKYPVMQERVSSVGPVIGEELRTKAIIALLATMVAIILFVAFVFRKVSKPVSSWKYGLIAIVALLHDILIPVGLFAALGYVTGAQVDVLFVMALLAILGYSVNDTIVVFDRVRENLRFNQETNRKEDFELTVGKSLTQTYTRSVNTSLTTLFGILALFFFGPVATQDFALVLIAGIVAGTYSSIFLATPLLVSLGGKGRKKA</sequence>
<evidence type="ECO:0000256" key="2">
    <source>
        <dbReference type="ARBA" id="ARBA00022448"/>
    </source>
</evidence>
<dbReference type="GO" id="GO:0065002">
    <property type="term" value="P:intracellular protein transmembrane transport"/>
    <property type="evidence" value="ECO:0007669"/>
    <property type="project" value="UniProtKB-UniRule"/>
</dbReference>
<evidence type="ECO:0000256" key="10">
    <source>
        <dbReference type="HAMAP-Rule" id="MF_01464"/>
    </source>
</evidence>
<evidence type="ECO:0000256" key="9">
    <source>
        <dbReference type="ARBA" id="ARBA00023136"/>
    </source>
</evidence>
<dbReference type="InterPro" id="IPR022645">
    <property type="entry name" value="SecD/SecF_bac"/>
</dbReference>
<dbReference type="NCBIfam" id="TIGR00966">
    <property type="entry name" value="transloc_SecF"/>
    <property type="match status" value="1"/>
</dbReference>
<dbReference type="PROSITE" id="PS50156">
    <property type="entry name" value="SSD"/>
    <property type="match status" value="1"/>
</dbReference>
<feature type="transmembrane region" description="Helical" evidence="10">
    <location>
        <begin position="188"/>
        <end position="209"/>
    </location>
</feature>
<comment type="function">
    <text evidence="10">Part of the Sec protein translocase complex. Interacts with the SecYEG preprotein conducting channel. SecDF uses the proton motive force (PMF) to complete protein translocation after the ATP-dependent function of SecA.</text>
</comment>
<dbReference type="PANTHER" id="PTHR30081:SF8">
    <property type="entry name" value="PROTEIN TRANSLOCASE SUBUNIT SECF"/>
    <property type="match status" value="1"/>
</dbReference>
<dbReference type="PRINTS" id="PR01755">
    <property type="entry name" value="SECFTRNLCASE"/>
</dbReference>